<dbReference type="GO" id="GO:0008270">
    <property type="term" value="F:zinc ion binding"/>
    <property type="evidence" value="ECO:0007669"/>
    <property type="project" value="InterPro"/>
</dbReference>
<dbReference type="KEGG" id="foo:CGC45_00555"/>
<comment type="caution">
    <text evidence="1">Lacks conserved residue(s) required for the propagation of feature annotation.</text>
</comment>
<dbReference type="CDD" id="cd06231">
    <property type="entry name" value="M14_REP34-like"/>
    <property type="match status" value="1"/>
</dbReference>
<dbReference type="PROSITE" id="PS52035">
    <property type="entry name" value="PEPTIDASE_M14"/>
    <property type="match status" value="1"/>
</dbReference>
<dbReference type="Gene3D" id="3.40.630.10">
    <property type="entry name" value="Zn peptidases"/>
    <property type="match status" value="1"/>
</dbReference>
<dbReference type="Pfam" id="PF00246">
    <property type="entry name" value="Peptidase_M14"/>
    <property type="match status" value="1"/>
</dbReference>
<gene>
    <name evidence="3" type="ORF">CGC43_00555</name>
</gene>
<dbReference type="AlphaFoldDB" id="A0A345JPE0"/>
<evidence type="ECO:0000259" key="2">
    <source>
        <dbReference type="PROSITE" id="PS52035"/>
    </source>
</evidence>
<evidence type="ECO:0000313" key="3">
    <source>
        <dbReference type="EMBL" id="AXH29186.1"/>
    </source>
</evidence>
<reference evidence="3 4" key="1">
    <citation type="submission" date="2017-07" db="EMBL/GenBank/DDBJ databases">
        <title>Complete genome sequences and comparative analysis of the novel pathogen Francisella opportunistica.</title>
        <authorList>
            <person name="Dietrich E.A."/>
            <person name="Kingry L.C."/>
            <person name="Petersen J.M."/>
        </authorList>
    </citation>
    <scope>NUCLEOTIDE SEQUENCE [LARGE SCALE GENOMIC DNA]</scope>
    <source>
        <strain evidence="3 4">14-2155</strain>
    </source>
</reference>
<accession>A0A345JPE0</accession>
<dbReference type="RefSeq" id="WP_071628483.1">
    <property type="nucleotide sequence ID" value="NZ_CP022375.1"/>
</dbReference>
<proteinExistence type="inferred from homology"/>
<organism evidence="3 4">
    <name type="scientific">Francisella opportunistica</name>
    <dbReference type="NCBI Taxonomy" id="2016517"/>
    <lineage>
        <taxon>Bacteria</taxon>
        <taxon>Pseudomonadati</taxon>
        <taxon>Pseudomonadota</taxon>
        <taxon>Gammaproteobacteria</taxon>
        <taxon>Thiotrichales</taxon>
        <taxon>Francisellaceae</taxon>
        <taxon>Francisella</taxon>
    </lineage>
</organism>
<evidence type="ECO:0000256" key="1">
    <source>
        <dbReference type="PROSITE-ProRule" id="PRU01379"/>
    </source>
</evidence>
<dbReference type="Proteomes" id="UP000253862">
    <property type="component" value="Chromosome"/>
</dbReference>
<dbReference type="InterPro" id="IPR000834">
    <property type="entry name" value="Peptidase_M14"/>
</dbReference>
<dbReference type="EMBL" id="CP022375">
    <property type="protein sequence ID" value="AXH29186.1"/>
    <property type="molecule type" value="Genomic_DNA"/>
</dbReference>
<protein>
    <submittedName>
        <fullName evidence="3">DUF2817 domain-containing protein</fullName>
    </submittedName>
</protein>
<dbReference type="OrthoDB" id="5290048at2"/>
<comment type="similarity">
    <text evidence="1">Belongs to the peptidase M14 family.</text>
</comment>
<sequence>MTAQYHIGIPGEKWGLQQKQQWLTEQNIKRSYQQQAEEKILALPQKGFDIETYGKLEYPVGSYILYAIKTKNWDSSKPYVLITGGVHGYETSGVQGAISFAETRAQEFAKDYNIVVLPCLSPWGYETINRWNPNAVDPNRSFYLDSGCQEAVLAMKYVFSLGVEFLMHIDLHETTDTDDSEFRPALAAREGISISKWTIPDGFYLVANQNKPHYEFQKHIIEAVAKVTHIAPTDPDTNILGDDTIKDGIMSCDSDKEKLCMSFTTAEYTTTTEVYPDSPRTNSQECILAQVETIVAGLNFLKQKK</sequence>
<evidence type="ECO:0000313" key="4">
    <source>
        <dbReference type="Proteomes" id="UP000253862"/>
    </source>
</evidence>
<dbReference type="GO" id="GO:0004181">
    <property type="term" value="F:metallocarboxypeptidase activity"/>
    <property type="evidence" value="ECO:0007669"/>
    <property type="project" value="InterPro"/>
</dbReference>
<dbReference type="GO" id="GO:0006508">
    <property type="term" value="P:proteolysis"/>
    <property type="evidence" value="ECO:0007669"/>
    <property type="project" value="InterPro"/>
</dbReference>
<feature type="domain" description="Peptidase M14" evidence="2">
    <location>
        <begin position="28"/>
        <end position="305"/>
    </location>
</feature>
<keyword evidence="4" id="KW-1185">Reference proteome</keyword>
<dbReference type="SUPFAM" id="SSF53187">
    <property type="entry name" value="Zn-dependent exopeptidases"/>
    <property type="match status" value="1"/>
</dbReference>
<name>A0A345JPE0_9GAMM</name>